<dbReference type="EMBL" id="BPNI01000033">
    <property type="protein sequence ID" value="GJA41154.1"/>
    <property type="molecule type" value="Genomic_DNA"/>
</dbReference>
<name>A0AAV4YJR2_AERCA</name>
<evidence type="ECO:0000313" key="1">
    <source>
        <dbReference type="EMBL" id="GJA41154.1"/>
    </source>
</evidence>
<evidence type="ECO:0000313" key="2">
    <source>
        <dbReference type="Proteomes" id="UP000886939"/>
    </source>
</evidence>
<comment type="caution">
    <text evidence="1">The sequence shown here is derived from an EMBL/GenBank/DDBJ whole genome shotgun (WGS) entry which is preliminary data.</text>
</comment>
<proteinExistence type="predicted"/>
<organism evidence="1 2">
    <name type="scientific">Aeromonas caviae</name>
    <name type="common">Aeromonas punctata</name>
    <dbReference type="NCBI Taxonomy" id="648"/>
    <lineage>
        <taxon>Bacteria</taxon>
        <taxon>Pseudomonadati</taxon>
        <taxon>Pseudomonadota</taxon>
        <taxon>Gammaproteobacteria</taxon>
        <taxon>Aeromonadales</taxon>
        <taxon>Aeromonadaceae</taxon>
        <taxon>Aeromonas</taxon>
    </lineage>
</organism>
<sequence>MTPVVQLHHATVVVAPRPGCQGPEHPHIQSLPMPLLTSAAGLGSRFDILPALKDGDSYCG</sequence>
<protein>
    <submittedName>
        <fullName evidence="1">Uncharacterized protein</fullName>
    </submittedName>
</protein>
<dbReference type="AlphaFoldDB" id="A0AAV4YJR2"/>
<gene>
    <name evidence="1" type="ORF">KAM343_19500</name>
</gene>
<dbReference type="Proteomes" id="UP000886939">
    <property type="component" value="Unassembled WGS sequence"/>
</dbReference>
<accession>A0AAV4YJR2</accession>
<reference evidence="1" key="1">
    <citation type="submission" date="2021-07" db="EMBL/GenBank/DDBJ databases">
        <title>Draft genome sequence of carbapenem-resistant Aeromonas spp. in Japan.</title>
        <authorList>
            <person name="Maehana S."/>
            <person name="Suzuki M."/>
            <person name="Kitasato H."/>
        </authorList>
    </citation>
    <scope>NUCLEOTIDE SEQUENCE</scope>
    <source>
        <strain evidence="1">KAM343</strain>
    </source>
</reference>